<name>A0AAD4FBY7_9PEZI</name>
<gene>
    <name evidence="2" type="ORF">NEMBOFW57_004578</name>
</gene>
<accession>A0AAD4FBY7</accession>
<evidence type="ECO:0000313" key="3">
    <source>
        <dbReference type="Proteomes" id="UP001197093"/>
    </source>
</evidence>
<feature type="region of interest" description="Disordered" evidence="1">
    <location>
        <begin position="394"/>
        <end position="414"/>
    </location>
</feature>
<reference evidence="2" key="1">
    <citation type="submission" date="2023-02" db="EMBL/GenBank/DDBJ databases">
        <authorList>
            <person name="Palmer J.M."/>
        </authorList>
    </citation>
    <scope>NUCLEOTIDE SEQUENCE</scope>
    <source>
        <strain evidence="2">FW57</strain>
    </source>
</reference>
<evidence type="ECO:0000256" key="1">
    <source>
        <dbReference type="SAM" id="MobiDB-lite"/>
    </source>
</evidence>
<protein>
    <submittedName>
        <fullName evidence="2">Uncharacterized protein</fullName>
    </submittedName>
</protein>
<evidence type="ECO:0000313" key="2">
    <source>
        <dbReference type="EMBL" id="KAG7294503.1"/>
    </source>
</evidence>
<organism evidence="2 3">
    <name type="scientific">Staphylotrichum longicolle</name>
    <dbReference type="NCBI Taxonomy" id="669026"/>
    <lineage>
        <taxon>Eukaryota</taxon>
        <taxon>Fungi</taxon>
        <taxon>Dikarya</taxon>
        <taxon>Ascomycota</taxon>
        <taxon>Pezizomycotina</taxon>
        <taxon>Sordariomycetes</taxon>
        <taxon>Sordariomycetidae</taxon>
        <taxon>Sordariales</taxon>
        <taxon>Chaetomiaceae</taxon>
        <taxon>Staphylotrichum</taxon>
    </lineage>
</organism>
<proteinExistence type="predicted"/>
<dbReference type="EMBL" id="JAHCVI010000001">
    <property type="protein sequence ID" value="KAG7294503.1"/>
    <property type="molecule type" value="Genomic_DNA"/>
</dbReference>
<keyword evidence="3" id="KW-1185">Reference proteome</keyword>
<dbReference type="AlphaFoldDB" id="A0AAD4FBY7"/>
<sequence length="428" mass="47627">MARGLSSLPNETLSLILGHFCLHCSRGRNYDSSDGHFRHPCPQDGEQDQDPDEPAWYSQEYRSTLYSMCLVSKRFQPVAQSVLHHEFIPGYGDAWRSKKFSWDGRLPSFVRTLAARPDLAAVVKRIYIHSYLLQAATEKEAESVPEMVGMLLALVPNLKRLSFVVEEGDAEIPTKALSPGATSSALRSRPRMQLDALDICDRSLDVGDGHHTSKVLEAMANVSTFATLNLHMFGSIQQLARHKATLKSLHLDFRLFGLPGTYYQDIAPDARPLSKTLRDFTVLRDVYISASLLYNHHGRATYTDSDSTLLTALLPPTTTSLHLNADLDERALQGLARALLALANASGPLEQFASLRRVRCDKIQAANGLSGYPIAEAFAASGVDFGYESWPSGEPTLRWQDQPPTVWLDDDEANNVPLPDDDDDLWWF</sequence>
<comment type="caution">
    <text evidence="2">The sequence shown here is derived from an EMBL/GenBank/DDBJ whole genome shotgun (WGS) entry which is preliminary data.</text>
</comment>
<dbReference type="Proteomes" id="UP001197093">
    <property type="component" value="Unassembled WGS sequence"/>
</dbReference>